<evidence type="ECO:0000313" key="1">
    <source>
        <dbReference type="EMBL" id="CAB4154098.1"/>
    </source>
</evidence>
<evidence type="ECO:0000313" key="3">
    <source>
        <dbReference type="EMBL" id="CAB5229937.1"/>
    </source>
</evidence>
<name>A0A6J5QV61_9CAUD</name>
<proteinExistence type="predicted"/>
<protein>
    <submittedName>
        <fullName evidence="2">Uncharacterized protein</fullName>
    </submittedName>
</protein>
<organism evidence="2">
    <name type="scientific">uncultured Caudovirales phage</name>
    <dbReference type="NCBI Taxonomy" id="2100421"/>
    <lineage>
        <taxon>Viruses</taxon>
        <taxon>Duplodnaviria</taxon>
        <taxon>Heunggongvirae</taxon>
        <taxon>Uroviricota</taxon>
        <taxon>Caudoviricetes</taxon>
        <taxon>Peduoviridae</taxon>
        <taxon>Maltschvirus</taxon>
        <taxon>Maltschvirus maltsch</taxon>
    </lineage>
</organism>
<evidence type="ECO:0000313" key="2">
    <source>
        <dbReference type="EMBL" id="CAB4184665.1"/>
    </source>
</evidence>
<reference evidence="2" key="1">
    <citation type="submission" date="2020-05" db="EMBL/GenBank/DDBJ databases">
        <authorList>
            <person name="Chiriac C."/>
            <person name="Salcher M."/>
            <person name="Ghai R."/>
            <person name="Kavagutti S V."/>
        </authorList>
    </citation>
    <scope>NUCLEOTIDE SEQUENCE</scope>
</reference>
<accession>A0A6J5QV61</accession>
<dbReference type="EMBL" id="LR798414">
    <property type="protein sequence ID" value="CAB5229937.1"/>
    <property type="molecule type" value="Genomic_DNA"/>
</dbReference>
<sequence>MSYLAAICHDIKSNTLEATWLEETETELKRVKCRNYSQEQKDEFLADCGEDGQKYANLAQW</sequence>
<dbReference type="EMBL" id="LR796608">
    <property type="protein sequence ID" value="CAB4154098.1"/>
    <property type="molecule type" value="Genomic_DNA"/>
</dbReference>
<gene>
    <name evidence="2" type="ORF">UFOVP1117_24</name>
    <name evidence="3" type="ORF">UFOVP1570_25</name>
    <name evidence="1" type="ORF">UFOVP632_21</name>
</gene>
<dbReference type="EMBL" id="LR797062">
    <property type="protein sequence ID" value="CAB4184665.1"/>
    <property type="molecule type" value="Genomic_DNA"/>
</dbReference>